<accession>A0A4P2QW43</accession>
<evidence type="ECO:0000313" key="2">
    <source>
        <dbReference type="EMBL" id="AUX34361.1"/>
    </source>
</evidence>
<sequence length="234" mass="24791">MSNESKPSRKGAPAGAPAASASSPPCSMSPARGRPAPSRAPGRPALAAAFALSLAVPACSGIDAGVEYPNDLPEIDRFLLTPENGRESSLAFGEFKVGPEACQGVDTHPVTQKLAPDDLARFLSAQGAGSIAPKQARSNLYWFDFPASDKSFVRLRLAVLEDSEHATKDLHDAVLQHGPGWWGVRRSNLAVLAPKASLREAMAFAIKYKLVCWGVFTYAGNDDAYVVPGPYAEL</sequence>
<dbReference type="AlphaFoldDB" id="A0A4P2QW43"/>
<dbReference type="Proteomes" id="UP000295497">
    <property type="component" value="Chromosome"/>
</dbReference>
<protein>
    <submittedName>
        <fullName evidence="2">Uncharacterized protein</fullName>
    </submittedName>
</protein>
<reference evidence="2 3" key="1">
    <citation type="submission" date="2015-09" db="EMBL/GenBank/DDBJ databases">
        <title>Sorangium comparison.</title>
        <authorList>
            <person name="Zaburannyi N."/>
            <person name="Bunk B."/>
            <person name="Overmann J."/>
            <person name="Mueller R."/>
        </authorList>
    </citation>
    <scope>NUCLEOTIDE SEQUENCE [LARGE SCALE GENOMIC DNA]</scope>
    <source>
        <strain evidence="2 3">So ce836</strain>
    </source>
</reference>
<gene>
    <name evidence="2" type="ORF">SOCE836_065330</name>
</gene>
<proteinExistence type="predicted"/>
<evidence type="ECO:0000313" key="3">
    <source>
        <dbReference type="Proteomes" id="UP000295497"/>
    </source>
</evidence>
<evidence type="ECO:0000256" key="1">
    <source>
        <dbReference type="SAM" id="MobiDB-lite"/>
    </source>
</evidence>
<feature type="region of interest" description="Disordered" evidence="1">
    <location>
        <begin position="1"/>
        <end position="42"/>
    </location>
</feature>
<name>A0A4P2QW43_SORCE</name>
<dbReference type="EMBL" id="CP012672">
    <property type="protein sequence ID" value="AUX34361.1"/>
    <property type="molecule type" value="Genomic_DNA"/>
</dbReference>
<feature type="compositionally biased region" description="Low complexity" evidence="1">
    <location>
        <begin position="12"/>
        <end position="42"/>
    </location>
</feature>
<organism evidence="2 3">
    <name type="scientific">Sorangium cellulosum</name>
    <name type="common">Polyangium cellulosum</name>
    <dbReference type="NCBI Taxonomy" id="56"/>
    <lineage>
        <taxon>Bacteria</taxon>
        <taxon>Pseudomonadati</taxon>
        <taxon>Myxococcota</taxon>
        <taxon>Polyangia</taxon>
        <taxon>Polyangiales</taxon>
        <taxon>Polyangiaceae</taxon>
        <taxon>Sorangium</taxon>
    </lineage>
</organism>